<evidence type="ECO:0000313" key="8">
    <source>
        <dbReference type="Proteomes" id="UP001589609"/>
    </source>
</evidence>
<keyword evidence="8" id="KW-1185">Reference proteome</keyword>
<feature type="domain" description="UvrD-like helicase ATP-binding" evidence="6">
    <location>
        <begin position="197"/>
        <end position="591"/>
    </location>
</feature>
<proteinExistence type="predicted"/>
<dbReference type="Gene3D" id="3.40.50.300">
    <property type="entry name" value="P-loop containing nucleotide triphosphate hydrolases"/>
    <property type="match status" value="3"/>
</dbReference>
<dbReference type="InterPro" id="IPR048228">
    <property type="entry name" value="HelD_bacillota"/>
</dbReference>
<accession>A0ABV5WPJ8</accession>
<evidence type="ECO:0000256" key="5">
    <source>
        <dbReference type="PROSITE-ProRule" id="PRU00560"/>
    </source>
</evidence>
<dbReference type="Proteomes" id="UP001589609">
    <property type="component" value="Unassembled WGS sequence"/>
</dbReference>
<keyword evidence="2 5" id="KW-0378">Hydrolase</keyword>
<evidence type="ECO:0000313" key="7">
    <source>
        <dbReference type="EMBL" id="MFB9762574.1"/>
    </source>
</evidence>
<dbReference type="InterPro" id="IPR014016">
    <property type="entry name" value="UvrD-like_ATP-bd"/>
</dbReference>
<protein>
    <submittedName>
        <fullName evidence="7">RNA polymerase recycling motor HelD</fullName>
    </submittedName>
</protein>
<evidence type="ECO:0000256" key="4">
    <source>
        <dbReference type="ARBA" id="ARBA00022840"/>
    </source>
</evidence>
<dbReference type="SUPFAM" id="SSF52540">
    <property type="entry name" value="P-loop containing nucleoside triphosphate hydrolases"/>
    <property type="match status" value="1"/>
</dbReference>
<feature type="binding site" evidence="5">
    <location>
        <begin position="218"/>
        <end position="225"/>
    </location>
    <ligand>
        <name>ATP</name>
        <dbReference type="ChEBI" id="CHEBI:30616"/>
    </ligand>
</feature>
<keyword evidence="3 5" id="KW-0347">Helicase</keyword>
<dbReference type="NCBIfam" id="NF041464">
    <property type="entry name" value="HelD_BACSU"/>
    <property type="match status" value="1"/>
</dbReference>
<sequence>MSAKQHPDYDFEKKRLEFTKTYIRFLLEQAKESKQHYQENMGEAYADLNVLDSSLGYSNLLTNVQFLEMTEREHRQLEYVRHKPYFARIDFQESKKGQHEKLYIGKASLYDRESQKDIIVDWRSPVANVYYDSRLGDVTYEVGDEVVTGNVSLKRQYIIEDGELEEIRDIDITTHDELLQQALSGSAQNRLTDIVSTIQDEQNRVIRADLYKPLIVQGVAGSGKTTIALHRIAYFIYKHAAYFSPQSIMILAPSKLFLTYISEVLPELGVDQVRQTTFLEFVVQCLDPKLRFSHMEDDLISLLQGREEEKQQERAKVIAFKGSLRFARLVQRYAKDIEQGMIPEGDFKIGNILVMKHERIQELFLYEYKYLPVYKRIQKLKIVLMNYVRTKKVQWEQRILKNYEIKLGRALAIGDDMRRKETVTRLMEKKETLMADFKKGCRTAVNHYIKRFPKRDVFDYYSELLTNEELLRAYDERLTGALVSGLASSRLRWKRHYRAEDAAALLYLQHYLYGPRQEVKTKSIIIDEAQDYTMFELYALKKICKTELFTILGDLSQGIHSYRGVKSWGNVVEQLFPKANYLTLERSYRTTIEIMNLANAVLSSSCEVKVPLAIPVVRHGNAPGFILYDDERQLAAALERAILQAKAGKLKSFALLGKTKAECEYLMRIFEAHSSLAVELMTEQRELDTSVVSIIPIHVAKGLEFDFVAIVSHSETYSREELDAQLLYVGMTRPLHQLYVCAKRAEDVLLDDINKDLFMRETGELGSE</sequence>
<organism evidence="7 8">
    <name type="scientific">Ectobacillus funiculus</name>
    <dbReference type="NCBI Taxonomy" id="137993"/>
    <lineage>
        <taxon>Bacteria</taxon>
        <taxon>Bacillati</taxon>
        <taxon>Bacillota</taxon>
        <taxon>Bacilli</taxon>
        <taxon>Bacillales</taxon>
        <taxon>Bacillaceae</taxon>
        <taxon>Ectobacillus</taxon>
    </lineage>
</organism>
<evidence type="ECO:0000256" key="1">
    <source>
        <dbReference type="ARBA" id="ARBA00022741"/>
    </source>
</evidence>
<reference evidence="7 8" key="1">
    <citation type="submission" date="2024-09" db="EMBL/GenBank/DDBJ databases">
        <authorList>
            <person name="Sun Q."/>
            <person name="Mori K."/>
        </authorList>
    </citation>
    <scope>NUCLEOTIDE SEQUENCE [LARGE SCALE GENOMIC DNA]</scope>
    <source>
        <strain evidence="7 8">JCM 11201</strain>
    </source>
</reference>
<dbReference type="Gene3D" id="1.10.10.160">
    <property type="match status" value="1"/>
</dbReference>
<dbReference type="Pfam" id="PF13538">
    <property type="entry name" value="UvrD_C_2"/>
    <property type="match status" value="1"/>
</dbReference>
<evidence type="ECO:0000259" key="6">
    <source>
        <dbReference type="PROSITE" id="PS51198"/>
    </source>
</evidence>
<dbReference type="InterPro" id="IPR027417">
    <property type="entry name" value="P-loop_NTPase"/>
</dbReference>
<dbReference type="PANTHER" id="PTHR11070">
    <property type="entry name" value="UVRD / RECB / PCRA DNA HELICASE FAMILY MEMBER"/>
    <property type="match status" value="1"/>
</dbReference>
<dbReference type="PANTHER" id="PTHR11070:SF17">
    <property type="entry name" value="DNA HELICASE IV"/>
    <property type="match status" value="1"/>
</dbReference>
<dbReference type="EMBL" id="JBHMAF010000199">
    <property type="protein sequence ID" value="MFB9762574.1"/>
    <property type="molecule type" value="Genomic_DNA"/>
</dbReference>
<comment type="caution">
    <text evidence="7">The sequence shown here is derived from an EMBL/GenBank/DDBJ whole genome shotgun (WGS) entry which is preliminary data.</text>
</comment>
<dbReference type="InterPro" id="IPR013986">
    <property type="entry name" value="DExx_box_DNA_helicase_dom_sf"/>
</dbReference>
<dbReference type="InterPro" id="IPR000212">
    <property type="entry name" value="DNA_helicase_UvrD/REP"/>
</dbReference>
<dbReference type="RefSeq" id="WP_379952470.1">
    <property type="nucleotide sequence ID" value="NZ_JBHMAF010000199.1"/>
</dbReference>
<evidence type="ECO:0000256" key="3">
    <source>
        <dbReference type="ARBA" id="ARBA00022806"/>
    </source>
</evidence>
<dbReference type="InterPro" id="IPR027785">
    <property type="entry name" value="UvrD-like_helicase_C"/>
</dbReference>
<dbReference type="PROSITE" id="PS51198">
    <property type="entry name" value="UVRD_HELICASE_ATP_BIND"/>
    <property type="match status" value="1"/>
</dbReference>
<keyword evidence="4 5" id="KW-0067">ATP-binding</keyword>
<name>A0ABV5WPJ8_9BACI</name>
<keyword evidence="1 5" id="KW-0547">Nucleotide-binding</keyword>
<gene>
    <name evidence="7" type="primary">helD</name>
    <name evidence="7" type="ORF">ACFFMS_30575</name>
</gene>
<evidence type="ECO:0000256" key="2">
    <source>
        <dbReference type="ARBA" id="ARBA00022801"/>
    </source>
</evidence>